<dbReference type="OrthoDB" id="5541786at2759"/>
<comment type="caution">
    <text evidence="9">The sequence shown here is derived from an EMBL/GenBank/DDBJ whole genome shotgun (WGS) entry which is preliminary data.</text>
</comment>
<dbReference type="EMBL" id="JAACXV010000039">
    <property type="protein sequence ID" value="KAF7286047.1"/>
    <property type="molecule type" value="Genomic_DNA"/>
</dbReference>
<protein>
    <recommendedName>
        <fullName evidence="11">Endoplasmic reticulum-Golgi intermediate compartment protein 2</fullName>
    </recommendedName>
</protein>
<dbReference type="Pfam" id="PF13850">
    <property type="entry name" value="ERGIC_N"/>
    <property type="match status" value="1"/>
</dbReference>
<keyword evidence="3 6" id="KW-0812">Transmembrane</keyword>
<dbReference type="GO" id="GO:0006890">
    <property type="term" value="P:retrograde vesicle-mediated transport, Golgi to endoplasmic reticulum"/>
    <property type="evidence" value="ECO:0007669"/>
    <property type="project" value="TreeGrafter"/>
</dbReference>
<evidence type="ECO:0008006" key="11">
    <source>
        <dbReference type="Google" id="ProtNLM"/>
    </source>
</evidence>
<dbReference type="PANTHER" id="PTHR10984">
    <property type="entry name" value="ENDOPLASMIC RETICULUM-GOLGI INTERMEDIATE COMPARTMENT PROTEIN"/>
    <property type="match status" value="1"/>
</dbReference>
<keyword evidence="4 6" id="KW-1133">Transmembrane helix</keyword>
<evidence type="ECO:0000256" key="5">
    <source>
        <dbReference type="ARBA" id="ARBA00023136"/>
    </source>
</evidence>
<gene>
    <name evidence="9" type="ORF">GWI33_008350</name>
</gene>
<accession>A0A834J2A1</accession>
<dbReference type="InterPro" id="IPR039542">
    <property type="entry name" value="Erv_N"/>
</dbReference>
<dbReference type="GO" id="GO:0030134">
    <property type="term" value="C:COPII-coated ER to Golgi transport vesicle"/>
    <property type="evidence" value="ECO:0007669"/>
    <property type="project" value="TreeGrafter"/>
</dbReference>
<evidence type="ECO:0000259" key="7">
    <source>
        <dbReference type="Pfam" id="PF07970"/>
    </source>
</evidence>
<evidence type="ECO:0000256" key="2">
    <source>
        <dbReference type="ARBA" id="ARBA00005648"/>
    </source>
</evidence>
<evidence type="ECO:0000256" key="6">
    <source>
        <dbReference type="SAM" id="Phobius"/>
    </source>
</evidence>
<evidence type="ECO:0000256" key="3">
    <source>
        <dbReference type="ARBA" id="ARBA00022692"/>
    </source>
</evidence>
<feature type="transmembrane region" description="Helical" evidence="6">
    <location>
        <begin position="304"/>
        <end position="326"/>
    </location>
</feature>
<dbReference type="Proteomes" id="UP000625711">
    <property type="component" value="Unassembled WGS sequence"/>
</dbReference>
<evidence type="ECO:0000313" key="10">
    <source>
        <dbReference type="Proteomes" id="UP000625711"/>
    </source>
</evidence>
<feature type="domain" description="Endoplasmic reticulum vesicle transporter C-terminal" evidence="7">
    <location>
        <begin position="171"/>
        <end position="259"/>
    </location>
</feature>
<dbReference type="GO" id="GO:0006888">
    <property type="term" value="P:endoplasmic reticulum to Golgi vesicle-mediated transport"/>
    <property type="evidence" value="ECO:0007669"/>
    <property type="project" value="TreeGrafter"/>
</dbReference>
<dbReference type="AlphaFoldDB" id="A0A834J2A1"/>
<evidence type="ECO:0000259" key="8">
    <source>
        <dbReference type="Pfam" id="PF13850"/>
    </source>
</evidence>
<evidence type="ECO:0000256" key="4">
    <source>
        <dbReference type="ARBA" id="ARBA00022989"/>
    </source>
</evidence>
<keyword evidence="5 6" id="KW-0472">Membrane</keyword>
<dbReference type="PANTHER" id="PTHR10984:SF30">
    <property type="entry name" value="ENDOPLASMIC RETICULUM-GOLGI INTERMEDIATE COMPARTMENT PROTEIN 2"/>
    <property type="match status" value="1"/>
</dbReference>
<reference evidence="9" key="1">
    <citation type="submission" date="2020-08" db="EMBL/GenBank/DDBJ databases">
        <title>Genome sequencing and assembly of the red palm weevil Rhynchophorus ferrugineus.</title>
        <authorList>
            <person name="Dias G.B."/>
            <person name="Bergman C.M."/>
            <person name="Manee M."/>
        </authorList>
    </citation>
    <scope>NUCLEOTIDE SEQUENCE</scope>
    <source>
        <strain evidence="9">AA-2017</strain>
        <tissue evidence="9">Whole larva</tissue>
    </source>
</reference>
<dbReference type="Pfam" id="PF07970">
    <property type="entry name" value="COPIIcoated_ERV"/>
    <property type="match status" value="1"/>
</dbReference>
<dbReference type="InterPro" id="IPR045888">
    <property type="entry name" value="Erv"/>
</dbReference>
<evidence type="ECO:0000313" key="9">
    <source>
        <dbReference type="EMBL" id="KAF7286047.1"/>
    </source>
</evidence>
<feature type="transmembrane region" description="Helical" evidence="6">
    <location>
        <begin position="34"/>
        <end position="55"/>
    </location>
</feature>
<evidence type="ECO:0000256" key="1">
    <source>
        <dbReference type="ARBA" id="ARBA00004457"/>
    </source>
</evidence>
<name>A0A834J2A1_RHYFE</name>
<comment type="similarity">
    <text evidence="2">Belongs to the ERGIC family.</text>
</comment>
<organism evidence="9 10">
    <name type="scientific">Rhynchophorus ferrugineus</name>
    <name type="common">Red palm weevil</name>
    <name type="synonym">Curculio ferrugineus</name>
    <dbReference type="NCBI Taxonomy" id="354439"/>
    <lineage>
        <taxon>Eukaryota</taxon>
        <taxon>Metazoa</taxon>
        <taxon>Ecdysozoa</taxon>
        <taxon>Arthropoda</taxon>
        <taxon>Hexapoda</taxon>
        <taxon>Insecta</taxon>
        <taxon>Pterygota</taxon>
        <taxon>Neoptera</taxon>
        <taxon>Endopterygota</taxon>
        <taxon>Coleoptera</taxon>
        <taxon>Polyphaga</taxon>
        <taxon>Cucujiformia</taxon>
        <taxon>Curculionidae</taxon>
        <taxon>Dryophthorinae</taxon>
        <taxon>Rhynchophorus</taxon>
    </lineage>
</organism>
<proteinExistence type="inferred from homology"/>
<keyword evidence="10" id="KW-1185">Reference proteome</keyword>
<dbReference type="GO" id="GO:0033116">
    <property type="term" value="C:endoplasmic reticulum-Golgi intermediate compartment membrane"/>
    <property type="evidence" value="ECO:0007669"/>
    <property type="project" value="UniProtKB-SubCell"/>
</dbReference>
<sequence length="364" mass="41605">METEKISIPRYRGSKLNKLKKIDIFPKVEDPYKVTSSVGGTFSLVSFLLMGWLIYSEITYYLNSKFVFKFSPDVQLEEKLKINIDLTVAMPCQNVGADILDSTNQNTFKFGQLEEEDTWFELSHDQRIHFENKKHFNSYLREEYHAIKDLLWRSSFSTQFGDLPARSDIPNKPYDACRIYGNLILNKVAGNFHITAGKSISLPRGHIHISAFISDRDYNFTHRINRFSFGDPSPGIVHPLEGDELILTNGMTVVNYFIEYSVKELTRPINHDKGSHGMPGIFFKYDMSALRVTISQERDNFGMFLAKLCSVVGGVFVCSGILNSIVQCIISFVTCNWKSKEVNGMTVEQNNHKYQNLVTTVPPM</sequence>
<feature type="domain" description="Endoplasmic reticulum vesicle transporter N-terminal" evidence="8">
    <location>
        <begin position="19"/>
        <end position="106"/>
    </location>
</feature>
<dbReference type="GO" id="GO:0005783">
    <property type="term" value="C:endoplasmic reticulum"/>
    <property type="evidence" value="ECO:0007669"/>
    <property type="project" value="TreeGrafter"/>
</dbReference>
<dbReference type="InterPro" id="IPR012936">
    <property type="entry name" value="Erv_C"/>
</dbReference>
<comment type="subcellular location">
    <subcellularLocation>
        <location evidence="1">Endoplasmic reticulum-Golgi intermediate compartment membrane</location>
        <topology evidence="1">Multi-pass membrane protein</topology>
    </subcellularLocation>
</comment>